<accession>A0ABN7RB56</accession>
<keyword evidence="2" id="KW-0413">Isomerase</keyword>
<comment type="caution">
    <text evidence="2">The sequence shown here is derived from an EMBL/GenBank/DDBJ whole genome shotgun (WGS) entry which is preliminary data.</text>
</comment>
<dbReference type="PANTHER" id="PTHR45632">
    <property type="entry name" value="LD33804P"/>
    <property type="match status" value="1"/>
</dbReference>
<dbReference type="EMBL" id="CAJRAU010000006">
    <property type="protein sequence ID" value="CAG5072029.1"/>
    <property type="molecule type" value="Genomic_DNA"/>
</dbReference>
<name>A0ABN7RB56_9BACT</name>
<gene>
    <name evidence="2" type="primary">nanM_2</name>
    <name evidence="2" type="ORF">DYBT9623_03967</name>
</gene>
<sequence length="346" mass="37134">MFNTLKKTSLAILVASVAIVSFSCKDDDPEADKMGNWYRRDLPSFGGSGRTRSVSFVIGEVGYIGTGYTNETVPRVKDFWAFNAGSKIWSQVAPFPGTGRADAAAFVLDGKAYVGTGYDDVRTVDNGYKKDFYQFDPAANRWKAIADFPGTRQGATAFVANNKGYVGLGYNGSNYFQDFYEYNPATDKWTEIATFIGGKRSGATSFSVAGKAYVGFGRSNSTAFTNDLYSFDAAGNAGRGAWSRIAFPNDDVKEAFTTRTNATAFVLGEKAYIIGGENKSDVWEFVPGTNTWTEMAPFAGLARGYAAGFAIGNVGYFGTGSASGSAGTDDFWAFDPAAATNDDDNQ</sequence>
<protein>
    <submittedName>
        <fullName evidence="2">N-acetylneuraminate epimerase</fullName>
        <ecNumber evidence="2">5.1.3.24</ecNumber>
    </submittedName>
</protein>
<dbReference type="EC" id="5.1.3.24" evidence="2"/>
<proteinExistence type="predicted"/>
<dbReference type="PROSITE" id="PS51257">
    <property type="entry name" value="PROKAR_LIPOPROTEIN"/>
    <property type="match status" value="1"/>
</dbReference>
<dbReference type="InterPro" id="IPR006652">
    <property type="entry name" value="Kelch_1"/>
</dbReference>
<feature type="chain" id="PRO_5045708888" evidence="1">
    <location>
        <begin position="27"/>
        <end position="346"/>
    </location>
</feature>
<dbReference type="SUPFAM" id="SSF117281">
    <property type="entry name" value="Kelch motif"/>
    <property type="match status" value="1"/>
</dbReference>
<dbReference type="RefSeq" id="WP_215235268.1">
    <property type="nucleotide sequence ID" value="NZ_CAJRAU010000006.1"/>
</dbReference>
<feature type="signal peptide" evidence="1">
    <location>
        <begin position="1"/>
        <end position="26"/>
    </location>
</feature>
<evidence type="ECO:0000256" key="1">
    <source>
        <dbReference type="SAM" id="SignalP"/>
    </source>
</evidence>
<dbReference type="InterPro" id="IPR015915">
    <property type="entry name" value="Kelch-typ_b-propeller"/>
</dbReference>
<dbReference type="GO" id="GO:0016853">
    <property type="term" value="F:isomerase activity"/>
    <property type="evidence" value="ECO:0007669"/>
    <property type="project" value="UniProtKB-KW"/>
</dbReference>
<dbReference type="Gene3D" id="2.120.10.80">
    <property type="entry name" value="Kelch-type beta propeller"/>
    <property type="match status" value="2"/>
</dbReference>
<evidence type="ECO:0000313" key="3">
    <source>
        <dbReference type="Proteomes" id="UP000679725"/>
    </source>
</evidence>
<keyword evidence="3" id="KW-1185">Reference proteome</keyword>
<dbReference type="Proteomes" id="UP000679725">
    <property type="component" value="Unassembled WGS sequence"/>
</dbReference>
<dbReference type="Pfam" id="PF24681">
    <property type="entry name" value="Kelch_KLHDC2_KLHL20_DRC7"/>
    <property type="match status" value="1"/>
</dbReference>
<keyword evidence="1" id="KW-0732">Signal</keyword>
<dbReference type="Pfam" id="PF01344">
    <property type="entry name" value="Kelch_1"/>
    <property type="match status" value="1"/>
</dbReference>
<organism evidence="2 3">
    <name type="scientific">Dyadobacter linearis</name>
    <dbReference type="NCBI Taxonomy" id="2823330"/>
    <lineage>
        <taxon>Bacteria</taxon>
        <taxon>Pseudomonadati</taxon>
        <taxon>Bacteroidota</taxon>
        <taxon>Cytophagia</taxon>
        <taxon>Cytophagales</taxon>
        <taxon>Spirosomataceae</taxon>
        <taxon>Dyadobacter</taxon>
    </lineage>
</organism>
<reference evidence="2 3" key="1">
    <citation type="submission" date="2021-04" db="EMBL/GenBank/DDBJ databases">
        <authorList>
            <person name="Rodrigo-Torres L."/>
            <person name="Arahal R. D."/>
            <person name="Lucena T."/>
        </authorList>
    </citation>
    <scope>NUCLEOTIDE SEQUENCE [LARGE SCALE GENOMIC DNA]</scope>
    <source>
        <strain evidence="2 3">CECT 9623</strain>
    </source>
</reference>
<evidence type="ECO:0000313" key="2">
    <source>
        <dbReference type="EMBL" id="CAG5072029.1"/>
    </source>
</evidence>